<dbReference type="SUPFAM" id="SSF55729">
    <property type="entry name" value="Acyl-CoA N-acyltransferases (Nat)"/>
    <property type="match status" value="1"/>
</dbReference>
<dbReference type="InterPro" id="IPR016181">
    <property type="entry name" value="Acyl_CoA_acyltransferase"/>
</dbReference>
<dbReference type="NCBIfam" id="NF002342">
    <property type="entry name" value="PRK01305.1-3"/>
    <property type="match status" value="1"/>
</dbReference>
<dbReference type="InterPro" id="IPR017138">
    <property type="entry name" value="Asp_Glu_LeuTrfase"/>
</dbReference>
<dbReference type="EC" id="2.3.2.29" evidence="4"/>
<comment type="catalytic activity">
    <reaction evidence="4">
        <text>N-terminal L-glutamyl-[protein] + L-leucyl-tRNA(Leu) = N-terminal L-leucyl-L-glutamyl-[protein] + tRNA(Leu) + H(+)</text>
        <dbReference type="Rhea" id="RHEA:50412"/>
        <dbReference type="Rhea" id="RHEA-COMP:9613"/>
        <dbReference type="Rhea" id="RHEA-COMP:9622"/>
        <dbReference type="Rhea" id="RHEA-COMP:12664"/>
        <dbReference type="Rhea" id="RHEA-COMP:12668"/>
        <dbReference type="ChEBI" id="CHEBI:15378"/>
        <dbReference type="ChEBI" id="CHEBI:64721"/>
        <dbReference type="ChEBI" id="CHEBI:78442"/>
        <dbReference type="ChEBI" id="CHEBI:78494"/>
        <dbReference type="ChEBI" id="CHEBI:133041"/>
        <dbReference type="EC" id="2.3.2.29"/>
    </reaction>
</comment>
<evidence type="ECO:0000259" key="5">
    <source>
        <dbReference type="Pfam" id="PF04376"/>
    </source>
</evidence>
<dbReference type="Proteomes" id="UP001165498">
    <property type="component" value="Unassembled WGS sequence"/>
</dbReference>
<dbReference type="NCBIfam" id="NF002346">
    <property type="entry name" value="PRK01305.2-3"/>
    <property type="match status" value="1"/>
</dbReference>
<reference evidence="7" key="1">
    <citation type="submission" date="2022-07" db="EMBL/GenBank/DDBJ databases">
        <title>Tahibacter sp., a new gammaproteobacterium isolated from the silt sample collected at pig farm.</title>
        <authorList>
            <person name="Chen H."/>
        </authorList>
    </citation>
    <scope>NUCLEOTIDE SEQUENCE</scope>
    <source>
        <strain evidence="7">P2K</strain>
    </source>
</reference>
<evidence type="ECO:0000256" key="2">
    <source>
        <dbReference type="ARBA" id="ARBA00022679"/>
    </source>
</evidence>
<accession>A0ABT1QSS1</accession>
<evidence type="ECO:0000313" key="7">
    <source>
        <dbReference type="EMBL" id="MCQ4165312.1"/>
    </source>
</evidence>
<comment type="subcellular location">
    <subcellularLocation>
        <location evidence="4">Cytoplasm</location>
    </subcellularLocation>
</comment>
<keyword evidence="8" id="KW-1185">Reference proteome</keyword>
<evidence type="ECO:0000259" key="6">
    <source>
        <dbReference type="Pfam" id="PF04377"/>
    </source>
</evidence>
<dbReference type="InterPro" id="IPR007471">
    <property type="entry name" value="N-end_Aminoacyl_Trfase_N"/>
</dbReference>
<comment type="catalytic activity">
    <reaction evidence="4">
        <text>N-terminal L-aspartyl-[protein] + L-leucyl-tRNA(Leu) = N-terminal L-leucyl-L-aspartyl-[protein] + tRNA(Leu) + H(+)</text>
        <dbReference type="Rhea" id="RHEA:50420"/>
        <dbReference type="Rhea" id="RHEA-COMP:9613"/>
        <dbReference type="Rhea" id="RHEA-COMP:9622"/>
        <dbReference type="Rhea" id="RHEA-COMP:12669"/>
        <dbReference type="Rhea" id="RHEA-COMP:12674"/>
        <dbReference type="ChEBI" id="CHEBI:15378"/>
        <dbReference type="ChEBI" id="CHEBI:64720"/>
        <dbReference type="ChEBI" id="CHEBI:78442"/>
        <dbReference type="ChEBI" id="CHEBI:78494"/>
        <dbReference type="ChEBI" id="CHEBI:133042"/>
        <dbReference type="EC" id="2.3.2.29"/>
    </reaction>
</comment>
<sequence>MSSDRRRESRMKSDVVRLFQTLPHDCGYFSGRIAQNLVIDPSAPHLDAVYGLALSRGFRRAGGHVYHPHCSGCRACVPCRVVVDAFTPDRSQRRCRARNADLELRLQPARYSEEYFELYQRYLGGRHKGGGMDSPQQEDFSRFLYTEWSPTRFLEIRRNGRLLAVAVIDICAQGLSAVYTFYDPAETARGLGTFAVLSQLDWAAREGLPHVYLGYWIDGHPKMDYKRRFQPLEVLLQGNWVAFAGA</sequence>
<evidence type="ECO:0000313" key="8">
    <source>
        <dbReference type="Proteomes" id="UP001165498"/>
    </source>
</evidence>
<evidence type="ECO:0000256" key="4">
    <source>
        <dbReference type="HAMAP-Rule" id="MF_00689"/>
    </source>
</evidence>
<dbReference type="HAMAP" id="MF_00689">
    <property type="entry name" value="Bpt"/>
    <property type="match status" value="1"/>
</dbReference>
<dbReference type="Pfam" id="PF04376">
    <property type="entry name" value="ATE_N"/>
    <property type="match status" value="1"/>
</dbReference>
<dbReference type="NCBIfam" id="NF002341">
    <property type="entry name" value="PRK01305.1-1"/>
    <property type="match status" value="1"/>
</dbReference>
<dbReference type="Pfam" id="PF04377">
    <property type="entry name" value="ATE_C"/>
    <property type="match status" value="1"/>
</dbReference>
<gene>
    <name evidence="4" type="primary">bpt</name>
    <name evidence="7" type="ORF">NM961_11375</name>
</gene>
<protein>
    <recommendedName>
        <fullName evidence="4">Aspartate/glutamate leucyltransferase</fullName>
        <ecNumber evidence="4">2.3.2.29</ecNumber>
    </recommendedName>
</protein>
<dbReference type="InterPro" id="IPR007472">
    <property type="entry name" value="N-end_Aminoacyl_Trfase_C"/>
</dbReference>
<evidence type="ECO:0000256" key="1">
    <source>
        <dbReference type="ARBA" id="ARBA00022490"/>
    </source>
</evidence>
<feature type="domain" description="N-end rule aminoacyl transferase C-terminal" evidence="6">
    <location>
        <begin position="114"/>
        <end position="235"/>
    </location>
</feature>
<dbReference type="InterPro" id="IPR030700">
    <property type="entry name" value="N-end_Aminoacyl_Trfase"/>
</dbReference>
<evidence type="ECO:0000256" key="3">
    <source>
        <dbReference type="ARBA" id="ARBA00023315"/>
    </source>
</evidence>
<organism evidence="7 8">
    <name type="scientific">Tahibacter harae</name>
    <dbReference type="NCBI Taxonomy" id="2963937"/>
    <lineage>
        <taxon>Bacteria</taxon>
        <taxon>Pseudomonadati</taxon>
        <taxon>Pseudomonadota</taxon>
        <taxon>Gammaproteobacteria</taxon>
        <taxon>Lysobacterales</taxon>
        <taxon>Rhodanobacteraceae</taxon>
        <taxon>Tahibacter</taxon>
    </lineage>
</organism>
<dbReference type="GO" id="GO:0004057">
    <property type="term" value="F:arginyl-tRNA--protein transferase activity"/>
    <property type="evidence" value="ECO:0007669"/>
    <property type="project" value="UniProtKB-EC"/>
</dbReference>
<keyword evidence="3 4" id="KW-0012">Acyltransferase</keyword>
<dbReference type="EMBL" id="JANFQO010000009">
    <property type="protein sequence ID" value="MCQ4165312.1"/>
    <property type="molecule type" value="Genomic_DNA"/>
</dbReference>
<keyword evidence="2 4" id="KW-0808">Transferase</keyword>
<comment type="caution">
    <text evidence="7">The sequence shown here is derived from an EMBL/GenBank/DDBJ whole genome shotgun (WGS) entry which is preliminary data.</text>
</comment>
<keyword evidence="1 4" id="KW-0963">Cytoplasm</keyword>
<dbReference type="PANTHER" id="PTHR21367:SF1">
    <property type="entry name" value="ARGINYL-TRNA--PROTEIN TRANSFERASE 1"/>
    <property type="match status" value="1"/>
</dbReference>
<comment type="similarity">
    <text evidence="4">Belongs to the R-transferase family. Bpt subfamily.</text>
</comment>
<feature type="domain" description="N-end aminoacyl transferase N-terminal" evidence="5">
    <location>
        <begin position="24"/>
        <end position="94"/>
    </location>
</feature>
<name>A0ABT1QSS1_9GAMM</name>
<proteinExistence type="inferred from homology"/>
<comment type="function">
    <text evidence="4">Functions in the N-end rule pathway of protein degradation where it conjugates Leu from its aminoacyl-tRNA to the N-termini of proteins containing an N-terminal aspartate or glutamate.</text>
</comment>
<dbReference type="PANTHER" id="PTHR21367">
    <property type="entry name" value="ARGININE-TRNA-PROTEIN TRANSFERASE 1"/>
    <property type="match status" value="1"/>
</dbReference>
<dbReference type="PIRSF" id="PIRSF037208">
    <property type="entry name" value="ATE_pro_prd"/>
    <property type="match status" value="1"/>
</dbReference>